<comment type="caution">
    <text evidence="1">The sequence shown here is derived from an EMBL/GenBank/DDBJ whole genome shotgun (WGS) entry which is preliminary data.</text>
</comment>
<gene>
    <name evidence="1" type="ORF">LSAT_V11C300129160</name>
</gene>
<protein>
    <submittedName>
        <fullName evidence="1">Uncharacterized protein</fullName>
    </submittedName>
</protein>
<organism evidence="1 2">
    <name type="scientific">Lactuca sativa</name>
    <name type="common">Garden lettuce</name>
    <dbReference type="NCBI Taxonomy" id="4236"/>
    <lineage>
        <taxon>Eukaryota</taxon>
        <taxon>Viridiplantae</taxon>
        <taxon>Streptophyta</taxon>
        <taxon>Embryophyta</taxon>
        <taxon>Tracheophyta</taxon>
        <taxon>Spermatophyta</taxon>
        <taxon>Magnoliopsida</taxon>
        <taxon>eudicotyledons</taxon>
        <taxon>Gunneridae</taxon>
        <taxon>Pentapetalae</taxon>
        <taxon>asterids</taxon>
        <taxon>campanulids</taxon>
        <taxon>Asterales</taxon>
        <taxon>Asteraceae</taxon>
        <taxon>Cichorioideae</taxon>
        <taxon>Cichorieae</taxon>
        <taxon>Lactucinae</taxon>
        <taxon>Lactuca</taxon>
    </lineage>
</organism>
<proteinExistence type="predicted"/>
<dbReference type="EMBL" id="NBSK02000003">
    <property type="protein sequence ID" value="KAJ0218960.1"/>
    <property type="molecule type" value="Genomic_DNA"/>
</dbReference>
<dbReference type="AlphaFoldDB" id="A0A9R1W5W7"/>
<evidence type="ECO:0000313" key="2">
    <source>
        <dbReference type="Proteomes" id="UP000235145"/>
    </source>
</evidence>
<dbReference type="Proteomes" id="UP000235145">
    <property type="component" value="Unassembled WGS sequence"/>
</dbReference>
<accession>A0A9R1W5W7</accession>
<name>A0A9R1W5W7_LACSA</name>
<keyword evidence="2" id="KW-1185">Reference proteome</keyword>
<evidence type="ECO:0000313" key="1">
    <source>
        <dbReference type="EMBL" id="KAJ0218960.1"/>
    </source>
</evidence>
<sequence>MSFCFNKSEFLKAFVHQEEIEKLIMATSMRSYGLIDADSRCLYMISAQPGEHLHLDQLIGVNLSPIQALKIEEGDEDLWCLLIDQEPAYSTSGWK</sequence>
<reference evidence="1 2" key="1">
    <citation type="journal article" date="2017" name="Nat. Commun.">
        <title>Genome assembly with in vitro proximity ligation data and whole-genome triplication in lettuce.</title>
        <authorList>
            <person name="Reyes-Chin-Wo S."/>
            <person name="Wang Z."/>
            <person name="Yang X."/>
            <person name="Kozik A."/>
            <person name="Arikit S."/>
            <person name="Song C."/>
            <person name="Xia L."/>
            <person name="Froenicke L."/>
            <person name="Lavelle D.O."/>
            <person name="Truco M.J."/>
            <person name="Xia R."/>
            <person name="Zhu S."/>
            <person name="Xu C."/>
            <person name="Xu H."/>
            <person name="Xu X."/>
            <person name="Cox K."/>
            <person name="Korf I."/>
            <person name="Meyers B.C."/>
            <person name="Michelmore R.W."/>
        </authorList>
    </citation>
    <scope>NUCLEOTIDE SEQUENCE [LARGE SCALE GENOMIC DNA]</scope>
    <source>
        <strain evidence="2">cv. Salinas</strain>
        <tissue evidence="1">Seedlings</tissue>
    </source>
</reference>